<protein>
    <recommendedName>
        <fullName evidence="4">Carboxypeptidase</fullName>
        <ecNumber evidence="4">3.4.16.-</ecNumber>
    </recommendedName>
</protein>
<evidence type="ECO:0000256" key="2">
    <source>
        <dbReference type="ARBA" id="ARBA00022645"/>
    </source>
</evidence>
<organism evidence="5 6">
    <name type="scientific">Absidia repens</name>
    <dbReference type="NCBI Taxonomy" id="90262"/>
    <lineage>
        <taxon>Eukaryota</taxon>
        <taxon>Fungi</taxon>
        <taxon>Fungi incertae sedis</taxon>
        <taxon>Mucoromycota</taxon>
        <taxon>Mucoromycotina</taxon>
        <taxon>Mucoromycetes</taxon>
        <taxon>Mucorales</taxon>
        <taxon>Cunninghamellaceae</taxon>
        <taxon>Absidia</taxon>
    </lineage>
</organism>
<feature type="chain" id="PRO_5011815994" description="Carboxypeptidase" evidence="4">
    <location>
        <begin position="24"/>
        <end position="462"/>
    </location>
</feature>
<evidence type="ECO:0000313" key="5">
    <source>
        <dbReference type="EMBL" id="ORZ18658.1"/>
    </source>
</evidence>
<dbReference type="GO" id="GO:0000324">
    <property type="term" value="C:fungal-type vacuole"/>
    <property type="evidence" value="ECO:0007669"/>
    <property type="project" value="TreeGrafter"/>
</dbReference>
<keyword evidence="3" id="KW-0325">Glycoprotein</keyword>
<gene>
    <name evidence="5" type="ORF">BCR42DRAFT_349189</name>
</gene>
<dbReference type="PANTHER" id="PTHR11802:SF64">
    <property type="entry name" value="CARBOXYPEPTIDASE"/>
    <property type="match status" value="1"/>
</dbReference>
<reference evidence="5 6" key="1">
    <citation type="submission" date="2016-07" db="EMBL/GenBank/DDBJ databases">
        <title>Pervasive Adenine N6-methylation of Active Genes in Fungi.</title>
        <authorList>
            <consortium name="DOE Joint Genome Institute"/>
            <person name="Mondo S.J."/>
            <person name="Dannebaum R.O."/>
            <person name="Kuo R.C."/>
            <person name="Labutti K."/>
            <person name="Haridas S."/>
            <person name="Kuo A."/>
            <person name="Salamov A."/>
            <person name="Ahrendt S.R."/>
            <person name="Lipzen A."/>
            <person name="Sullivan W."/>
            <person name="Andreopoulos W.B."/>
            <person name="Clum A."/>
            <person name="Lindquist E."/>
            <person name="Daum C."/>
            <person name="Ramamoorthy G.K."/>
            <person name="Gryganskyi A."/>
            <person name="Culley D."/>
            <person name="Magnuson J.K."/>
            <person name="James T.Y."/>
            <person name="O'Malley M.A."/>
            <person name="Stajich J.E."/>
            <person name="Spatafora J.W."/>
            <person name="Visel A."/>
            <person name="Grigoriev I.V."/>
        </authorList>
    </citation>
    <scope>NUCLEOTIDE SEQUENCE [LARGE SCALE GENOMIC DNA]</scope>
    <source>
        <strain evidence="5 6">NRRL 1336</strain>
    </source>
</reference>
<keyword evidence="6" id="KW-1185">Reference proteome</keyword>
<dbReference type="PANTHER" id="PTHR11802">
    <property type="entry name" value="SERINE PROTEASE FAMILY S10 SERINE CARBOXYPEPTIDASE"/>
    <property type="match status" value="1"/>
</dbReference>
<dbReference type="GO" id="GO:0004185">
    <property type="term" value="F:serine-type carboxypeptidase activity"/>
    <property type="evidence" value="ECO:0007669"/>
    <property type="project" value="UniProtKB-UniRule"/>
</dbReference>
<dbReference type="Gene3D" id="1.10.287.410">
    <property type="match status" value="1"/>
</dbReference>
<dbReference type="EMBL" id="MCGE01000008">
    <property type="protein sequence ID" value="ORZ18658.1"/>
    <property type="molecule type" value="Genomic_DNA"/>
</dbReference>
<accession>A0A1X2ILJ6</accession>
<dbReference type="SUPFAM" id="SSF53474">
    <property type="entry name" value="alpha/beta-Hydrolases"/>
    <property type="match status" value="1"/>
</dbReference>
<evidence type="ECO:0000256" key="4">
    <source>
        <dbReference type="RuleBase" id="RU361156"/>
    </source>
</evidence>
<dbReference type="STRING" id="90262.A0A1X2ILJ6"/>
<dbReference type="InterPro" id="IPR029058">
    <property type="entry name" value="AB_hydrolase_fold"/>
</dbReference>
<evidence type="ECO:0000256" key="3">
    <source>
        <dbReference type="ARBA" id="ARBA00023180"/>
    </source>
</evidence>
<dbReference type="AlphaFoldDB" id="A0A1X2ILJ6"/>
<proteinExistence type="inferred from homology"/>
<dbReference type="InterPro" id="IPR018202">
    <property type="entry name" value="Ser_caboxypep_ser_AS"/>
</dbReference>
<dbReference type="Gene3D" id="3.40.50.1820">
    <property type="entry name" value="alpha/beta hydrolase"/>
    <property type="match status" value="1"/>
</dbReference>
<dbReference type="Proteomes" id="UP000193560">
    <property type="component" value="Unassembled WGS sequence"/>
</dbReference>
<dbReference type="Pfam" id="PF00450">
    <property type="entry name" value="Peptidase_S10"/>
    <property type="match status" value="1"/>
</dbReference>
<sequence>MNFFHFPSFFFLVVILTSSACYTFPTPISQKSKTFSSRLVQENTTATLSFKQPDLCDPTVVQYSGYLEVDANEHYFFWFFESRQDPDNAPLTMWLNGGPGCSSMTGVFDEVGPCKVNAEGTEVEYHEIGSWNRISNMLFLDQPTGTGFSYGDRKANTTDKAKLRAYQFLQLFFEAFPKYQKQVFHLFGESYGGHYIPAIGDYILEMNRSPNLPPNQYINLESIGIGNGLTDVLVQDQYAETMACHSSYGSVLSQEDCDEMKDNIPRCTELMQICEDTGTEQDCYKATTYCAKHVEDIYLRSGRDLYDIRAPRNSNSSSQFAKFLNIPEIRTMIGGKVRFHHCLSSIKHAFYKTGDYARNYAPTVGKLLDNGIRVLLFAGDADYRANWYGGHGWTQVFDFKASESYRTQPFNPWIIDGAEAGQVQSGGNLTFIRVYEAGHKVAYYQPKAVLQMFINHIGKIPQ</sequence>
<name>A0A1X2ILJ6_9FUNG</name>
<dbReference type="InterPro" id="IPR001563">
    <property type="entry name" value="Peptidase_S10"/>
</dbReference>
<keyword evidence="4" id="KW-0378">Hydrolase</keyword>
<keyword evidence="4" id="KW-0645">Protease</keyword>
<keyword evidence="2 4" id="KW-0121">Carboxypeptidase</keyword>
<comment type="similarity">
    <text evidence="1 4">Belongs to the peptidase S10 family.</text>
</comment>
<evidence type="ECO:0000313" key="6">
    <source>
        <dbReference type="Proteomes" id="UP000193560"/>
    </source>
</evidence>
<dbReference type="EC" id="3.4.16.-" evidence="4"/>
<keyword evidence="4" id="KW-0732">Signal</keyword>
<dbReference type="OrthoDB" id="443318at2759"/>
<dbReference type="GO" id="GO:0006508">
    <property type="term" value="P:proteolysis"/>
    <property type="evidence" value="ECO:0007669"/>
    <property type="project" value="UniProtKB-KW"/>
</dbReference>
<dbReference type="PRINTS" id="PR00724">
    <property type="entry name" value="CRBOXYPTASEC"/>
</dbReference>
<feature type="signal peptide" evidence="4">
    <location>
        <begin position="1"/>
        <end position="23"/>
    </location>
</feature>
<evidence type="ECO:0000256" key="1">
    <source>
        <dbReference type="ARBA" id="ARBA00009431"/>
    </source>
</evidence>
<dbReference type="PROSITE" id="PS00131">
    <property type="entry name" value="CARBOXYPEPT_SER_SER"/>
    <property type="match status" value="1"/>
</dbReference>
<comment type="caution">
    <text evidence="5">The sequence shown here is derived from an EMBL/GenBank/DDBJ whole genome shotgun (WGS) entry which is preliminary data.</text>
</comment>